<dbReference type="AlphaFoldDB" id="A0A1Y0HPJ8"/>
<reference evidence="6" key="1">
    <citation type="submission" date="2017-05" db="EMBL/GenBank/DDBJ databases">
        <title>Dechlorination kinetics govern the competition between two new strains of the genus Sulfurospirillum.</title>
        <authorList>
            <person name="Buttet G.F."/>
            <person name="Murray A.M."/>
            <person name="Goris T."/>
            <person name="Burion M."/>
            <person name="Lin B."/>
            <person name="Rolle M."/>
            <person name="Maillard J."/>
        </authorList>
    </citation>
    <scope>NUCLEOTIDE SEQUENCE [LARGE SCALE GENOMIC DNA]</scope>
    <source>
        <strain evidence="6">SL2-1</strain>
    </source>
</reference>
<feature type="domain" description="N-acetyltransferase" evidence="4">
    <location>
        <begin position="8"/>
        <end position="169"/>
    </location>
</feature>
<sequence>MKLIGEHLYLRPLHVNDALGDYPSWLNDRVVCQYNSHGDTLYTQEMALSYIQSMQNNLTCKVFAMCDKTSDKHIGNIALQAISPKNKSAEFAILLGDKAYWGKGLSKEAGKLLLDYGFDFLKLHRIYCGTSEANVPMQHLARSLGMELEGRRKEALLKHENFYDVLEYGIVQKPIQNRSTSDIES</sequence>
<dbReference type="GO" id="GO:0004145">
    <property type="term" value="F:diamine N-acetyltransferase activity"/>
    <property type="evidence" value="ECO:0007669"/>
    <property type="project" value="UniProtKB-EC"/>
</dbReference>
<dbReference type="PANTHER" id="PTHR43792:SF8">
    <property type="entry name" value="[RIBOSOMAL PROTEIN US5]-ALANINE N-ACETYLTRANSFERASE"/>
    <property type="match status" value="1"/>
</dbReference>
<proteinExistence type="inferred from homology"/>
<keyword evidence="2 5" id="KW-0012">Acyltransferase</keyword>
<name>A0A1Y0HPJ8_9BACT</name>
<dbReference type="KEGG" id="suls:Sdiek1_2905"/>
<dbReference type="PANTHER" id="PTHR43792">
    <property type="entry name" value="GNAT FAMILY, PUTATIVE (AFU_ORTHOLOGUE AFUA_3G00765)-RELATED-RELATED"/>
    <property type="match status" value="1"/>
</dbReference>
<evidence type="ECO:0000313" key="5">
    <source>
        <dbReference type="EMBL" id="ARU50047.1"/>
    </source>
</evidence>
<evidence type="ECO:0000313" key="6">
    <source>
        <dbReference type="Proteomes" id="UP000196005"/>
    </source>
</evidence>
<keyword evidence="1 5" id="KW-0808">Transferase</keyword>
<evidence type="ECO:0000259" key="4">
    <source>
        <dbReference type="PROSITE" id="PS51186"/>
    </source>
</evidence>
<dbReference type="SUPFAM" id="SSF55729">
    <property type="entry name" value="Acyl-CoA N-acyltransferases (Nat)"/>
    <property type="match status" value="1"/>
</dbReference>
<dbReference type="PROSITE" id="PS51186">
    <property type="entry name" value="GNAT"/>
    <property type="match status" value="1"/>
</dbReference>
<evidence type="ECO:0000256" key="1">
    <source>
        <dbReference type="ARBA" id="ARBA00022679"/>
    </source>
</evidence>
<dbReference type="EMBL" id="CP021416">
    <property type="protein sequence ID" value="ARU50047.1"/>
    <property type="molecule type" value="Genomic_DNA"/>
</dbReference>
<dbReference type="InterPro" id="IPR051531">
    <property type="entry name" value="N-acetyltransferase"/>
</dbReference>
<dbReference type="Proteomes" id="UP000196005">
    <property type="component" value="Chromosome"/>
</dbReference>
<evidence type="ECO:0000256" key="3">
    <source>
        <dbReference type="ARBA" id="ARBA00038502"/>
    </source>
</evidence>
<organism evidence="5 6">
    <name type="scientific">Sulfurospirillum diekertiae</name>
    <dbReference type="NCBI Taxonomy" id="1854492"/>
    <lineage>
        <taxon>Bacteria</taxon>
        <taxon>Pseudomonadati</taxon>
        <taxon>Campylobacterota</taxon>
        <taxon>Epsilonproteobacteria</taxon>
        <taxon>Campylobacterales</taxon>
        <taxon>Sulfurospirillaceae</taxon>
        <taxon>Sulfurospirillum</taxon>
    </lineage>
</organism>
<keyword evidence="6" id="KW-1185">Reference proteome</keyword>
<dbReference type="Gene3D" id="3.40.630.30">
    <property type="match status" value="1"/>
</dbReference>
<protein>
    <submittedName>
        <fullName evidence="5">Spermidine N(1)-acetyltransferase</fullName>
        <ecNumber evidence="5">2.3.1.57</ecNumber>
    </submittedName>
</protein>
<gene>
    <name evidence="5" type="ORF">Sdiek1_2905</name>
</gene>
<dbReference type="OrthoDB" id="9801656at2"/>
<dbReference type="EC" id="2.3.1.57" evidence="5"/>
<comment type="similarity">
    <text evidence="3">Belongs to the acetyltransferase family. RimJ subfamily.</text>
</comment>
<accession>A0A1Y0HPJ8</accession>
<dbReference type="InterPro" id="IPR016181">
    <property type="entry name" value="Acyl_CoA_acyltransferase"/>
</dbReference>
<evidence type="ECO:0000256" key="2">
    <source>
        <dbReference type="ARBA" id="ARBA00023315"/>
    </source>
</evidence>
<dbReference type="InterPro" id="IPR000182">
    <property type="entry name" value="GNAT_dom"/>
</dbReference>
<dbReference type="Pfam" id="PF13302">
    <property type="entry name" value="Acetyltransf_3"/>
    <property type="match status" value="1"/>
</dbReference>
<dbReference type="RefSeq" id="WP_087439711.1">
    <property type="nucleotide sequence ID" value="NZ_CP021416.1"/>
</dbReference>